<dbReference type="OrthoDB" id="269120at2759"/>
<proteinExistence type="inferred from homology"/>
<dbReference type="Proteomes" id="UP000800041">
    <property type="component" value="Unassembled WGS sequence"/>
</dbReference>
<accession>A0A6G1GPH3</accession>
<evidence type="ECO:0000256" key="3">
    <source>
        <dbReference type="ARBA" id="ARBA00022692"/>
    </source>
</evidence>
<feature type="repeat" description="Solcar" evidence="9">
    <location>
        <begin position="286"/>
        <end position="375"/>
    </location>
</feature>
<dbReference type="PROSITE" id="PS50920">
    <property type="entry name" value="SOLCAR"/>
    <property type="match status" value="3"/>
</dbReference>
<evidence type="ECO:0000313" key="13">
    <source>
        <dbReference type="Proteomes" id="UP000800041"/>
    </source>
</evidence>
<dbReference type="PRINTS" id="PR00926">
    <property type="entry name" value="MITOCARRIER"/>
</dbReference>
<keyword evidence="7" id="KW-0496">Mitochondrion</keyword>
<keyword evidence="8 9" id="KW-0472">Membrane</keyword>
<dbReference type="PANTHER" id="PTHR45829:SF4">
    <property type="entry name" value="MITOCHONDRIAL CARRIER PROTEIN RIM2"/>
    <property type="match status" value="1"/>
</dbReference>
<keyword evidence="5" id="KW-0999">Mitochondrion inner membrane</keyword>
<keyword evidence="6" id="KW-1133">Transmembrane helix</keyword>
<dbReference type="InterPro" id="IPR002067">
    <property type="entry name" value="MCP"/>
</dbReference>
<evidence type="ECO:0000256" key="7">
    <source>
        <dbReference type="ARBA" id="ARBA00023128"/>
    </source>
</evidence>
<evidence type="ECO:0000256" key="8">
    <source>
        <dbReference type="ARBA" id="ARBA00023136"/>
    </source>
</evidence>
<feature type="compositionally biased region" description="Polar residues" evidence="11">
    <location>
        <begin position="14"/>
        <end position="45"/>
    </location>
</feature>
<comment type="subcellular location">
    <subcellularLocation>
        <location evidence="1">Mitochondrion inner membrane</location>
        <topology evidence="1">Multi-pass membrane protein</topology>
    </subcellularLocation>
</comment>
<keyword evidence="2 10" id="KW-0813">Transport</keyword>
<evidence type="ECO:0000313" key="12">
    <source>
        <dbReference type="EMBL" id="KAF1982835.1"/>
    </source>
</evidence>
<feature type="repeat" description="Solcar" evidence="9">
    <location>
        <begin position="173"/>
        <end position="264"/>
    </location>
</feature>
<dbReference type="SUPFAM" id="SSF103506">
    <property type="entry name" value="Mitochondrial carrier"/>
    <property type="match status" value="1"/>
</dbReference>
<protein>
    <submittedName>
        <fullName evidence="12">Mitochondrial carrier protein-like protein rim2</fullName>
    </submittedName>
</protein>
<dbReference type="InterPro" id="IPR049562">
    <property type="entry name" value="SLC25A33/36-like"/>
</dbReference>
<dbReference type="GO" id="GO:0015218">
    <property type="term" value="F:pyrimidine nucleotide transmembrane transporter activity"/>
    <property type="evidence" value="ECO:0007669"/>
    <property type="project" value="InterPro"/>
</dbReference>
<evidence type="ECO:0000256" key="11">
    <source>
        <dbReference type="SAM" id="MobiDB-lite"/>
    </source>
</evidence>
<evidence type="ECO:0000256" key="5">
    <source>
        <dbReference type="ARBA" id="ARBA00022792"/>
    </source>
</evidence>
<dbReference type="InterPro" id="IPR018108">
    <property type="entry name" value="MCP_transmembrane"/>
</dbReference>
<comment type="similarity">
    <text evidence="10">Belongs to the mitochondrial carrier (TC 2.A.29) family.</text>
</comment>
<dbReference type="EMBL" id="ML977180">
    <property type="protein sequence ID" value="KAF1982835.1"/>
    <property type="molecule type" value="Genomic_DNA"/>
</dbReference>
<evidence type="ECO:0000256" key="2">
    <source>
        <dbReference type="ARBA" id="ARBA00022448"/>
    </source>
</evidence>
<gene>
    <name evidence="12" type="ORF">K402DRAFT_397167</name>
</gene>
<dbReference type="Gene3D" id="1.50.40.10">
    <property type="entry name" value="Mitochondrial carrier domain"/>
    <property type="match status" value="2"/>
</dbReference>
<evidence type="ECO:0000256" key="6">
    <source>
        <dbReference type="ARBA" id="ARBA00022989"/>
    </source>
</evidence>
<sequence length="382" mass="41778">MPYEAASDDRRLQSPRTPLQQTTLPSSRELGNTYPLSQSDSSKLATHSSPFAQSWAHLVAGGAGGMASAVLTAPLEVLKTRLQSNYYQAHLSASREARGIPHPHTMGFARAATLHIRETFQILFAVPRHEGWRALFRGLGPNLIGVVPARSINFFVYGNGKKIISREFNQGKEAAWVHVSAAALAGVVTGTATNPVWLIKTRLQLDKSNAAKGEGRQYKNAFDCLRQVVKAEGVPGLYRGLTASYLGVAESTLQWVLYEQAKKYLRNQEERLRISGAEPTTYDKVMATTGKMFAAGGAKFFAAIITYPHEVIRTRMRESPMPNGKLKYTGLVQCFTLIFREEGFAALYGGLVPHMLRVVPSAAIMFGTYESVLKLLGASSGV</sequence>
<name>A0A6G1GPH3_9PEZI</name>
<feature type="region of interest" description="Disordered" evidence="11">
    <location>
        <begin position="1"/>
        <end position="45"/>
    </location>
</feature>
<dbReference type="AlphaFoldDB" id="A0A6G1GPH3"/>
<organism evidence="12 13">
    <name type="scientific">Aulographum hederae CBS 113979</name>
    <dbReference type="NCBI Taxonomy" id="1176131"/>
    <lineage>
        <taxon>Eukaryota</taxon>
        <taxon>Fungi</taxon>
        <taxon>Dikarya</taxon>
        <taxon>Ascomycota</taxon>
        <taxon>Pezizomycotina</taxon>
        <taxon>Dothideomycetes</taxon>
        <taxon>Pleosporomycetidae</taxon>
        <taxon>Aulographales</taxon>
        <taxon>Aulographaceae</taxon>
    </lineage>
</organism>
<dbReference type="PANTHER" id="PTHR45829">
    <property type="entry name" value="MITOCHONDRIAL CARRIER PROTEIN RIM2"/>
    <property type="match status" value="1"/>
</dbReference>
<keyword evidence="13" id="KW-1185">Reference proteome</keyword>
<dbReference type="InterPro" id="IPR023395">
    <property type="entry name" value="MCP_dom_sf"/>
</dbReference>
<evidence type="ECO:0000256" key="9">
    <source>
        <dbReference type="PROSITE-ProRule" id="PRU00282"/>
    </source>
</evidence>
<dbReference type="GO" id="GO:0005743">
    <property type="term" value="C:mitochondrial inner membrane"/>
    <property type="evidence" value="ECO:0007669"/>
    <property type="project" value="UniProtKB-SubCell"/>
</dbReference>
<evidence type="ECO:0000256" key="4">
    <source>
        <dbReference type="ARBA" id="ARBA00022737"/>
    </source>
</evidence>
<dbReference type="Pfam" id="PF00153">
    <property type="entry name" value="Mito_carr"/>
    <property type="match status" value="3"/>
</dbReference>
<evidence type="ECO:0000256" key="10">
    <source>
        <dbReference type="RuleBase" id="RU000488"/>
    </source>
</evidence>
<dbReference type="GO" id="GO:1990519">
    <property type="term" value="P:pyrimidine nucleotide import into mitochondrion"/>
    <property type="evidence" value="ECO:0007669"/>
    <property type="project" value="TreeGrafter"/>
</dbReference>
<reference evidence="12" key="1">
    <citation type="journal article" date="2020" name="Stud. Mycol.">
        <title>101 Dothideomycetes genomes: a test case for predicting lifestyles and emergence of pathogens.</title>
        <authorList>
            <person name="Haridas S."/>
            <person name="Albert R."/>
            <person name="Binder M."/>
            <person name="Bloem J."/>
            <person name="Labutti K."/>
            <person name="Salamov A."/>
            <person name="Andreopoulos B."/>
            <person name="Baker S."/>
            <person name="Barry K."/>
            <person name="Bills G."/>
            <person name="Bluhm B."/>
            <person name="Cannon C."/>
            <person name="Castanera R."/>
            <person name="Culley D."/>
            <person name="Daum C."/>
            <person name="Ezra D."/>
            <person name="Gonzalez J."/>
            <person name="Henrissat B."/>
            <person name="Kuo A."/>
            <person name="Liang C."/>
            <person name="Lipzen A."/>
            <person name="Lutzoni F."/>
            <person name="Magnuson J."/>
            <person name="Mondo S."/>
            <person name="Nolan M."/>
            <person name="Ohm R."/>
            <person name="Pangilinan J."/>
            <person name="Park H.-J."/>
            <person name="Ramirez L."/>
            <person name="Alfaro M."/>
            <person name="Sun H."/>
            <person name="Tritt A."/>
            <person name="Yoshinaga Y."/>
            <person name="Zwiers L.-H."/>
            <person name="Turgeon B."/>
            <person name="Goodwin S."/>
            <person name="Spatafora J."/>
            <person name="Crous P."/>
            <person name="Grigoriev I."/>
        </authorList>
    </citation>
    <scope>NUCLEOTIDE SEQUENCE</scope>
    <source>
        <strain evidence="12">CBS 113979</strain>
    </source>
</reference>
<feature type="repeat" description="Solcar" evidence="9">
    <location>
        <begin position="52"/>
        <end position="163"/>
    </location>
</feature>
<evidence type="ECO:0000256" key="1">
    <source>
        <dbReference type="ARBA" id="ARBA00004448"/>
    </source>
</evidence>
<keyword evidence="3 9" id="KW-0812">Transmembrane</keyword>
<keyword evidence="4" id="KW-0677">Repeat</keyword>